<dbReference type="PANTHER" id="PTHR30346">
    <property type="entry name" value="TRANSCRIPTIONAL DUAL REGULATOR HCAR-RELATED"/>
    <property type="match status" value="1"/>
</dbReference>
<evidence type="ECO:0000313" key="7">
    <source>
        <dbReference type="Proteomes" id="UP001210380"/>
    </source>
</evidence>
<keyword evidence="4" id="KW-0804">Transcription</keyword>
<dbReference type="InterPro" id="IPR000847">
    <property type="entry name" value="LysR_HTH_N"/>
</dbReference>
<dbReference type="Pfam" id="PF03466">
    <property type="entry name" value="LysR_substrate"/>
    <property type="match status" value="1"/>
</dbReference>
<dbReference type="PANTHER" id="PTHR30346:SF0">
    <property type="entry name" value="HCA OPERON TRANSCRIPTIONAL ACTIVATOR HCAR"/>
    <property type="match status" value="1"/>
</dbReference>
<evidence type="ECO:0000313" key="6">
    <source>
        <dbReference type="EMBL" id="MDA3623971.1"/>
    </source>
</evidence>
<dbReference type="PRINTS" id="PR00039">
    <property type="entry name" value="HTHLYSR"/>
</dbReference>
<dbReference type="Pfam" id="PF00126">
    <property type="entry name" value="HTH_1"/>
    <property type="match status" value="1"/>
</dbReference>
<comment type="caution">
    <text evidence="6">The sequence shown here is derived from an EMBL/GenBank/DDBJ whole genome shotgun (WGS) entry which is preliminary data.</text>
</comment>
<keyword evidence="3" id="KW-0238">DNA-binding</keyword>
<feature type="domain" description="HTH lysR-type" evidence="5">
    <location>
        <begin position="1"/>
        <end position="58"/>
    </location>
</feature>
<dbReference type="Gene3D" id="1.10.10.10">
    <property type="entry name" value="Winged helix-like DNA-binding domain superfamily/Winged helix DNA-binding domain"/>
    <property type="match status" value="1"/>
</dbReference>
<dbReference type="CDD" id="cd08414">
    <property type="entry name" value="PBP2_LTTR_aromatics_like"/>
    <property type="match status" value="1"/>
</dbReference>
<dbReference type="InterPro" id="IPR036388">
    <property type="entry name" value="WH-like_DNA-bd_sf"/>
</dbReference>
<evidence type="ECO:0000256" key="3">
    <source>
        <dbReference type="ARBA" id="ARBA00023125"/>
    </source>
</evidence>
<reference evidence="6 7" key="1">
    <citation type="submission" date="2022-11" db="EMBL/GenBank/DDBJ databases">
        <title>Draft genome sequence of Saccharopolyspora sp. WRP15-2 isolated from rhizosphere soils of wild rice in Thailand.</title>
        <authorList>
            <person name="Duangmal K."/>
            <person name="Kammanee S."/>
            <person name="Muangham S."/>
        </authorList>
    </citation>
    <scope>NUCLEOTIDE SEQUENCE [LARGE SCALE GENOMIC DNA]</scope>
    <source>
        <strain evidence="6 7">WRP15-2</strain>
    </source>
</reference>
<keyword evidence="7" id="KW-1185">Reference proteome</keyword>
<dbReference type="RefSeq" id="WP_270946539.1">
    <property type="nucleotide sequence ID" value="NZ_JAQGLA010000001.1"/>
</dbReference>
<evidence type="ECO:0000256" key="1">
    <source>
        <dbReference type="ARBA" id="ARBA00009437"/>
    </source>
</evidence>
<dbReference type="PROSITE" id="PS50931">
    <property type="entry name" value="HTH_LYSR"/>
    <property type="match status" value="1"/>
</dbReference>
<comment type="similarity">
    <text evidence="1">Belongs to the LysR transcriptional regulatory family.</text>
</comment>
<keyword evidence="2" id="KW-0805">Transcription regulation</keyword>
<sequence>MELRHLRYFLVASEELHFANAARRLNMTQPPLSVAIRQLERELGAELFERSTRQVSLTDAGKALVEQASRILNAVDELPTLAQEGASGNTGELTIGFVSSASLSVLPPAVRLFRERHENVKLHLNELTTAQQVEALYEDEIDIGLVRTGTSPVGLTVTPVLEERLVAVIPEAHPLADRDPVPLDLLAAEPLVLVPHRLMPDYCEAVLEIFETARARPRVQQRAVHQETILGLVAAGVGLSVLPESVVRMQRHGVVYRRLENDQFRVPLSVATARHNNSAIVEKLVDCIRRAARDEAVQFPEPGSTHAPFDPGP</sequence>
<gene>
    <name evidence="6" type="ORF">OU415_00905</name>
</gene>
<dbReference type="SUPFAM" id="SSF53850">
    <property type="entry name" value="Periplasmic binding protein-like II"/>
    <property type="match status" value="1"/>
</dbReference>
<dbReference type="InterPro" id="IPR036390">
    <property type="entry name" value="WH_DNA-bd_sf"/>
</dbReference>
<protein>
    <submittedName>
        <fullName evidence="6">LysR substrate-binding domain-containing protein</fullName>
    </submittedName>
</protein>
<evidence type="ECO:0000256" key="2">
    <source>
        <dbReference type="ARBA" id="ARBA00023015"/>
    </source>
</evidence>
<dbReference type="SUPFAM" id="SSF46785">
    <property type="entry name" value="Winged helix' DNA-binding domain"/>
    <property type="match status" value="1"/>
</dbReference>
<organism evidence="6 7">
    <name type="scientific">Saccharopolyspora oryzae</name>
    <dbReference type="NCBI Taxonomy" id="2997343"/>
    <lineage>
        <taxon>Bacteria</taxon>
        <taxon>Bacillati</taxon>
        <taxon>Actinomycetota</taxon>
        <taxon>Actinomycetes</taxon>
        <taxon>Pseudonocardiales</taxon>
        <taxon>Pseudonocardiaceae</taxon>
        <taxon>Saccharopolyspora</taxon>
    </lineage>
</organism>
<dbReference type="EMBL" id="JAQGLA010000001">
    <property type="protein sequence ID" value="MDA3623971.1"/>
    <property type="molecule type" value="Genomic_DNA"/>
</dbReference>
<dbReference type="Proteomes" id="UP001210380">
    <property type="component" value="Unassembled WGS sequence"/>
</dbReference>
<evidence type="ECO:0000259" key="5">
    <source>
        <dbReference type="PROSITE" id="PS50931"/>
    </source>
</evidence>
<proteinExistence type="inferred from homology"/>
<name>A0ABT4URU0_9PSEU</name>
<dbReference type="InterPro" id="IPR005119">
    <property type="entry name" value="LysR_subst-bd"/>
</dbReference>
<accession>A0ABT4URU0</accession>
<evidence type="ECO:0000256" key="4">
    <source>
        <dbReference type="ARBA" id="ARBA00023163"/>
    </source>
</evidence>
<dbReference type="Gene3D" id="3.40.190.10">
    <property type="entry name" value="Periplasmic binding protein-like II"/>
    <property type="match status" value="2"/>
</dbReference>